<gene>
    <name evidence="2" type="ordered locus">Y11_21341</name>
</gene>
<evidence type="ECO:0000256" key="1">
    <source>
        <dbReference type="ARBA" id="ARBA00010552"/>
    </source>
</evidence>
<evidence type="ECO:0000313" key="2">
    <source>
        <dbReference type="EMBL" id="CBY26047.1"/>
    </source>
</evidence>
<dbReference type="KEGG" id="yey:Y11_21341"/>
<dbReference type="GO" id="GO:0005829">
    <property type="term" value="C:cytosol"/>
    <property type="evidence" value="ECO:0007669"/>
    <property type="project" value="TreeGrafter"/>
</dbReference>
<dbReference type="InterPro" id="IPR006175">
    <property type="entry name" value="YjgF/YER057c/UK114"/>
</dbReference>
<dbReference type="CDD" id="cd00448">
    <property type="entry name" value="YjgF_YER057c_UK114_family"/>
    <property type="match status" value="1"/>
</dbReference>
<dbReference type="Pfam" id="PF01042">
    <property type="entry name" value="Ribonuc_L-PSP"/>
    <property type="match status" value="1"/>
</dbReference>
<sequence length="130" mass="14030">MMSQPILINSTSGLPPAGHYSHAVCAGGMIYLSGQLPVTPQGVALSNQPFDIQVKQVFTNIEGILAGCHCTVNSLVQVRVYLCDIALWPHFNALYADWLGPHKPARCIVPVPVLHHDLALEIEVVALLPT</sequence>
<comment type="similarity">
    <text evidence="1">Belongs to the RutC family.</text>
</comment>
<dbReference type="EMBL" id="FR729477">
    <property type="protein sequence ID" value="CBY26047.1"/>
    <property type="molecule type" value="Genomic_DNA"/>
</dbReference>
<dbReference type="PANTHER" id="PTHR11803">
    <property type="entry name" value="2-IMINOBUTANOATE/2-IMINOPROPANOATE DEAMINASE RIDA"/>
    <property type="match status" value="1"/>
</dbReference>
<dbReference type="GO" id="GO:0019239">
    <property type="term" value="F:deaminase activity"/>
    <property type="evidence" value="ECO:0007669"/>
    <property type="project" value="TreeGrafter"/>
</dbReference>
<dbReference type="HOGENOM" id="CLU_100715_7_4_6"/>
<evidence type="ECO:0000313" key="3">
    <source>
        <dbReference type="Proteomes" id="UP000008084"/>
    </source>
</evidence>
<name>A0A0H3NRW6_YERE1</name>
<dbReference type="PANTHER" id="PTHR11803:SF58">
    <property type="entry name" value="PROTEIN HMF1-RELATED"/>
    <property type="match status" value="1"/>
</dbReference>
<dbReference type="SUPFAM" id="SSF55298">
    <property type="entry name" value="YjgF-like"/>
    <property type="match status" value="1"/>
</dbReference>
<dbReference type="PATRIC" id="fig|930944.6.peg.2119"/>
<protein>
    <submittedName>
        <fullName evidence="2">Endoribonuclease L-PSP</fullName>
    </submittedName>
</protein>
<dbReference type="Proteomes" id="UP000008084">
    <property type="component" value="Chromosome"/>
</dbReference>
<dbReference type="AlphaFoldDB" id="A0A0H3NRW6"/>
<dbReference type="RefSeq" id="WP_005160509.1">
    <property type="nucleotide sequence ID" value="NC_017564.1"/>
</dbReference>
<proteinExistence type="inferred from homology"/>
<organism evidence="2 3">
    <name type="scientific">Yersinia enterocolitica subsp. palearctica serotype O:3 (strain DSM 13030 / CIP 106945 / Y11)</name>
    <dbReference type="NCBI Taxonomy" id="930944"/>
    <lineage>
        <taxon>Bacteria</taxon>
        <taxon>Pseudomonadati</taxon>
        <taxon>Pseudomonadota</taxon>
        <taxon>Gammaproteobacteria</taxon>
        <taxon>Enterobacterales</taxon>
        <taxon>Yersiniaceae</taxon>
        <taxon>Yersinia</taxon>
    </lineage>
</organism>
<dbReference type="Gene3D" id="3.30.1330.40">
    <property type="entry name" value="RutC-like"/>
    <property type="match status" value="1"/>
</dbReference>
<reference evidence="2 3" key="1">
    <citation type="journal article" date="2011" name="J. Bacteriol.">
        <title>Complete genome sequence of Yersinia enterocolitica subsp. palearctica serogroup O:3.</title>
        <authorList>
            <person name="Batzilla J."/>
            <person name="Hoper D."/>
            <person name="Antonenka U."/>
            <person name="Heesemann J."/>
            <person name="Rakin A."/>
        </authorList>
    </citation>
    <scope>NUCLEOTIDE SEQUENCE [LARGE SCALE GENOMIC DNA]</scope>
    <source>
        <strain evidence="3">DSM 13030 / CIP 106945 / Y11</strain>
    </source>
</reference>
<dbReference type="InterPro" id="IPR035959">
    <property type="entry name" value="RutC-like_sf"/>
</dbReference>
<accession>A0A0H3NRW6</accession>
<dbReference type="GeneID" id="31410151"/>